<sequence length="212" mass="22251">MNCVSSDMAAVPGIAGAVRREALRLGFVACGFAAAAPVDETCAASLRSWLDEGMNDTMGYMSSNIDKRLDPALLVPGARTVIVVALPYRPAVMQPPATLRISCYAYGRDYHDVMRARLAQLAASLPVLAGKPVQGRCFCDTAPLMERYWAWRAGLGWVGKSCNLIIPGVGSMAFLGAIVCDLVIPPGTPLDDRCGSCTACLAACPSGALVAP</sequence>
<evidence type="ECO:0000256" key="6">
    <source>
        <dbReference type="ARBA" id="ARBA00023002"/>
    </source>
</evidence>
<dbReference type="SUPFAM" id="SSF46548">
    <property type="entry name" value="alpha-helical ferredoxin"/>
    <property type="match status" value="1"/>
</dbReference>
<feature type="non-terminal residue" evidence="10">
    <location>
        <position position="212"/>
    </location>
</feature>
<reference evidence="10" key="2">
    <citation type="submission" date="2021-04" db="EMBL/GenBank/DDBJ databases">
        <authorList>
            <person name="Gilroy R."/>
        </authorList>
    </citation>
    <scope>NUCLEOTIDE SEQUENCE</scope>
    <source>
        <strain evidence="10">MalCec1-1739</strain>
    </source>
</reference>
<evidence type="ECO:0000256" key="4">
    <source>
        <dbReference type="ARBA" id="ARBA00022723"/>
    </source>
</evidence>
<evidence type="ECO:0000256" key="7">
    <source>
        <dbReference type="ARBA" id="ARBA00023004"/>
    </source>
</evidence>
<dbReference type="InterPro" id="IPR017896">
    <property type="entry name" value="4Fe4S_Fe-S-bd"/>
</dbReference>
<evidence type="ECO:0000256" key="8">
    <source>
        <dbReference type="ARBA" id="ARBA00023014"/>
    </source>
</evidence>
<accession>A0A9D2UIP0</accession>
<keyword evidence="7" id="KW-0408">Iron</keyword>
<dbReference type="GO" id="GO:0008616">
    <property type="term" value="P:tRNA queuosine(34) biosynthetic process"/>
    <property type="evidence" value="ECO:0007669"/>
    <property type="project" value="UniProtKB-KW"/>
</dbReference>
<dbReference type="GO" id="GO:0051539">
    <property type="term" value="F:4 iron, 4 sulfur cluster binding"/>
    <property type="evidence" value="ECO:0007669"/>
    <property type="project" value="UniProtKB-KW"/>
</dbReference>
<evidence type="ECO:0000256" key="1">
    <source>
        <dbReference type="ARBA" id="ARBA00022485"/>
    </source>
</evidence>
<dbReference type="GO" id="GO:0046872">
    <property type="term" value="F:metal ion binding"/>
    <property type="evidence" value="ECO:0007669"/>
    <property type="project" value="UniProtKB-KW"/>
</dbReference>
<reference evidence="10" key="1">
    <citation type="journal article" date="2021" name="PeerJ">
        <title>Extensive microbial diversity within the chicken gut microbiome revealed by metagenomics and culture.</title>
        <authorList>
            <person name="Gilroy R."/>
            <person name="Ravi A."/>
            <person name="Getino M."/>
            <person name="Pursley I."/>
            <person name="Horton D.L."/>
            <person name="Alikhan N.F."/>
            <person name="Baker D."/>
            <person name="Gharbi K."/>
            <person name="Hall N."/>
            <person name="Watson M."/>
            <person name="Adriaenssens E.M."/>
            <person name="Foster-Nyarko E."/>
            <person name="Jarju S."/>
            <person name="Secka A."/>
            <person name="Antonio M."/>
            <person name="Oren A."/>
            <person name="Chaudhuri R.R."/>
            <person name="La Ragione R."/>
            <person name="Hildebrand F."/>
            <person name="Pallen M.J."/>
        </authorList>
    </citation>
    <scope>NUCLEOTIDE SEQUENCE</scope>
    <source>
        <strain evidence="10">MalCec1-1739</strain>
    </source>
</reference>
<organism evidence="10 11">
    <name type="scientific">Candidatus Avibacteroides avistercoris</name>
    <dbReference type="NCBI Taxonomy" id="2840690"/>
    <lineage>
        <taxon>Bacteria</taxon>
        <taxon>Pseudomonadati</taxon>
        <taxon>Bacteroidota</taxon>
        <taxon>Bacteroidia</taxon>
        <taxon>Bacteroidales</taxon>
        <taxon>Bacteroidaceae</taxon>
        <taxon>Bacteroidaceae incertae sedis</taxon>
        <taxon>Candidatus Avibacteroides</taxon>
    </lineage>
</organism>
<proteinExistence type="predicted"/>
<evidence type="ECO:0000256" key="3">
    <source>
        <dbReference type="ARBA" id="ARBA00022694"/>
    </source>
</evidence>
<keyword evidence="1" id="KW-0004">4Fe-4S</keyword>
<comment type="caution">
    <text evidence="10">The sequence shown here is derived from an EMBL/GenBank/DDBJ whole genome shotgun (WGS) entry which is preliminary data.</text>
</comment>
<evidence type="ECO:0000259" key="9">
    <source>
        <dbReference type="PROSITE" id="PS51379"/>
    </source>
</evidence>
<dbReference type="InterPro" id="IPR013542">
    <property type="entry name" value="QueG_DUF1730"/>
</dbReference>
<dbReference type="Pfam" id="PF08331">
    <property type="entry name" value="QueG_DUF1730"/>
    <property type="match status" value="1"/>
</dbReference>
<keyword evidence="4" id="KW-0479">Metal-binding</keyword>
<keyword evidence="6" id="KW-0560">Oxidoreductase</keyword>
<keyword evidence="8" id="KW-0411">Iron-sulfur</keyword>
<name>A0A9D2UIP0_9BACT</name>
<dbReference type="EMBL" id="DWUP01000115">
    <property type="protein sequence ID" value="HJD53132.1"/>
    <property type="molecule type" value="Genomic_DNA"/>
</dbReference>
<evidence type="ECO:0000313" key="11">
    <source>
        <dbReference type="Proteomes" id="UP000787625"/>
    </source>
</evidence>
<protein>
    <submittedName>
        <fullName evidence="10">DUF1730 domain-containing protein</fullName>
    </submittedName>
</protein>
<dbReference type="PANTHER" id="PTHR30002">
    <property type="entry name" value="EPOXYQUEUOSINE REDUCTASE"/>
    <property type="match status" value="1"/>
</dbReference>
<keyword evidence="2" id="KW-0963">Cytoplasm</keyword>
<evidence type="ECO:0000256" key="2">
    <source>
        <dbReference type="ARBA" id="ARBA00022490"/>
    </source>
</evidence>
<dbReference type="Proteomes" id="UP000787625">
    <property type="component" value="Unassembled WGS sequence"/>
</dbReference>
<dbReference type="PROSITE" id="PS00198">
    <property type="entry name" value="4FE4S_FER_1"/>
    <property type="match status" value="1"/>
</dbReference>
<dbReference type="InterPro" id="IPR004453">
    <property type="entry name" value="QueG"/>
</dbReference>
<evidence type="ECO:0000256" key="5">
    <source>
        <dbReference type="ARBA" id="ARBA00022785"/>
    </source>
</evidence>
<keyword evidence="3" id="KW-0819">tRNA processing</keyword>
<feature type="domain" description="4Fe-4S ferredoxin-type" evidence="9">
    <location>
        <begin position="185"/>
        <end position="212"/>
    </location>
</feature>
<dbReference type="AlphaFoldDB" id="A0A9D2UIP0"/>
<dbReference type="InterPro" id="IPR017900">
    <property type="entry name" value="4Fe4S_Fe_S_CS"/>
</dbReference>
<evidence type="ECO:0000313" key="10">
    <source>
        <dbReference type="EMBL" id="HJD53132.1"/>
    </source>
</evidence>
<keyword evidence="5" id="KW-0671">Queuosine biosynthesis</keyword>
<dbReference type="PANTHER" id="PTHR30002:SF4">
    <property type="entry name" value="EPOXYQUEUOSINE REDUCTASE"/>
    <property type="match status" value="1"/>
</dbReference>
<gene>
    <name evidence="10" type="ORF">IAA93_05355</name>
</gene>
<dbReference type="PROSITE" id="PS51379">
    <property type="entry name" value="4FE4S_FER_2"/>
    <property type="match status" value="1"/>
</dbReference>
<dbReference type="GO" id="GO:0052693">
    <property type="term" value="F:epoxyqueuosine reductase activity"/>
    <property type="evidence" value="ECO:0007669"/>
    <property type="project" value="TreeGrafter"/>
</dbReference>